<dbReference type="PANTHER" id="PTHR47603:SF1">
    <property type="entry name" value="PPR CONTAINING-LIKE PROTEIN"/>
    <property type="match status" value="1"/>
</dbReference>
<gene>
    <name evidence="2" type="ORF">K2173_010998</name>
</gene>
<evidence type="ECO:0000256" key="1">
    <source>
        <dbReference type="SAM" id="SignalP"/>
    </source>
</evidence>
<dbReference type="EMBL" id="JAIWQS010000007">
    <property type="protein sequence ID" value="KAJ8760142.1"/>
    <property type="molecule type" value="Genomic_DNA"/>
</dbReference>
<comment type="caution">
    <text evidence="2">The sequence shown here is derived from an EMBL/GenBank/DDBJ whole genome shotgun (WGS) entry which is preliminary data.</text>
</comment>
<accession>A0AAV8T0F4</accession>
<protein>
    <recommendedName>
        <fullName evidence="4">Pentatricopeptide repeat-containing protein</fullName>
    </recommendedName>
</protein>
<dbReference type="AlphaFoldDB" id="A0AAV8T0F4"/>
<evidence type="ECO:0008006" key="4">
    <source>
        <dbReference type="Google" id="ProtNLM"/>
    </source>
</evidence>
<dbReference type="Proteomes" id="UP001159364">
    <property type="component" value="Linkage Group LG07"/>
</dbReference>
<sequence length="262" mass="30094">MKVMWRSAAMLSLLNRARAAVTMPKAQLSTDSTLKTLPFVKEQSDHHSASKSSDKDAFDKQRHEIGKHVSGRAKVDILLKTLSGLDDSKEAVYGSLDAWVAWEQKFPTVLLKNALIDLEKEHQWHKIIQVIKWMLSKGQGNTLGTYEQLIVALDMDHRAEEAHMFWVKKIGNDLHSVSWQLCKCMMGIYYRNNMLEHLIKLFKGLEAFNRNPPEKQIVRKVANAYEMLGMLEEKDHVLEKYNHLFVKSKKKKKPVIVACPGK</sequence>
<evidence type="ECO:0000313" key="3">
    <source>
        <dbReference type="Proteomes" id="UP001159364"/>
    </source>
</evidence>
<name>A0AAV8T0F4_9ROSI</name>
<organism evidence="2 3">
    <name type="scientific">Erythroxylum novogranatense</name>
    <dbReference type="NCBI Taxonomy" id="1862640"/>
    <lineage>
        <taxon>Eukaryota</taxon>
        <taxon>Viridiplantae</taxon>
        <taxon>Streptophyta</taxon>
        <taxon>Embryophyta</taxon>
        <taxon>Tracheophyta</taxon>
        <taxon>Spermatophyta</taxon>
        <taxon>Magnoliopsida</taxon>
        <taxon>eudicotyledons</taxon>
        <taxon>Gunneridae</taxon>
        <taxon>Pentapetalae</taxon>
        <taxon>rosids</taxon>
        <taxon>fabids</taxon>
        <taxon>Malpighiales</taxon>
        <taxon>Erythroxylaceae</taxon>
        <taxon>Erythroxylum</taxon>
    </lineage>
</organism>
<proteinExistence type="predicted"/>
<keyword evidence="1" id="KW-0732">Signal</keyword>
<dbReference type="PANTHER" id="PTHR47603">
    <property type="entry name" value="PPR CONTAINING-LIKE PROTEIN"/>
    <property type="match status" value="1"/>
</dbReference>
<feature type="chain" id="PRO_5043317017" description="Pentatricopeptide repeat-containing protein" evidence="1">
    <location>
        <begin position="20"/>
        <end position="262"/>
    </location>
</feature>
<keyword evidence="3" id="KW-1185">Reference proteome</keyword>
<evidence type="ECO:0000313" key="2">
    <source>
        <dbReference type="EMBL" id="KAJ8760142.1"/>
    </source>
</evidence>
<feature type="signal peptide" evidence="1">
    <location>
        <begin position="1"/>
        <end position="19"/>
    </location>
</feature>
<reference evidence="2 3" key="1">
    <citation type="submission" date="2021-09" db="EMBL/GenBank/DDBJ databases">
        <title>Genomic insights and catalytic innovation underlie evolution of tropane alkaloids biosynthesis.</title>
        <authorList>
            <person name="Wang Y.-J."/>
            <person name="Tian T."/>
            <person name="Huang J.-P."/>
            <person name="Huang S.-X."/>
        </authorList>
    </citation>
    <scope>NUCLEOTIDE SEQUENCE [LARGE SCALE GENOMIC DNA]</scope>
    <source>
        <strain evidence="2">KIB-2018</strain>
        <tissue evidence="2">Leaf</tissue>
    </source>
</reference>